<gene>
    <name evidence="4" type="primary">BnaCnng25640D</name>
    <name evidence="3" type="ORF">DARMORV10_C09P22810.1</name>
    <name evidence="4" type="ORF">GSBRNA2T00011467001</name>
</gene>
<accession>A0A078IRV8</accession>
<proteinExistence type="predicted"/>
<sequence>MKLCGDLVLCVWELLKLGRTLLFFTVLILILAVLVLLLHQSTKKLLVTGNNNNGLYRIEDPGLKVLYSSRQCSATDEVWHMRLGHPQPEVLKLLSENKAISISRSLNKLCESCRLAKSTRLPFYDYVFVASKPLERYTVISGVRLLLYRFKVFNTMWCLLTTIQDSAGFIRLS</sequence>
<evidence type="ECO:0000313" key="5">
    <source>
        <dbReference type="Proteomes" id="UP000028999"/>
    </source>
</evidence>
<protein>
    <submittedName>
        <fullName evidence="3">(rape) hypothetical protein</fullName>
    </submittedName>
    <submittedName>
        <fullName evidence="4">BnaCnng25640D protein</fullName>
    </submittedName>
</protein>
<evidence type="ECO:0000259" key="2">
    <source>
        <dbReference type="Pfam" id="PF13976"/>
    </source>
</evidence>
<feature type="transmembrane region" description="Helical" evidence="1">
    <location>
        <begin position="20"/>
        <end position="38"/>
    </location>
</feature>
<dbReference type="Gramene" id="CDY53795">
    <property type="protein sequence ID" value="CDY53795"/>
    <property type="gene ID" value="GSBRNA2T00011467001"/>
</dbReference>
<reference evidence="4" key="2">
    <citation type="submission" date="2014-06" db="EMBL/GenBank/DDBJ databases">
        <authorList>
            <person name="Genoscope - CEA"/>
        </authorList>
    </citation>
    <scope>NUCLEOTIDE SEQUENCE</scope>
</reference>
<dbReference type="AlphaFoldDB" id="A0A078IRV8"/>
<reference evidence="3" key="3">
    <citation type="submission" date="2021-01" db="EMBL/GenBank/DDBJ databases">
        <authorList>
            <consortium name="Genoscope - CEA"/>
            <person name="William W."/>
        </authorList>
    </citation>
    <scope>NUCLEOTIDE SEQUENCE</scope>
</reference>
<dbReference type="Pfam" id="PF13976">
    <property type="entry name" value="gag_pre-integrs"/>
    <property type="match status" value="1"/>
</dbReference>
<dbReference type="Proteomes" id="UP000028999">
    <property type="component" value="Unassembled WGS sequence"/>
</dbReference>
<dbReference type="EMBL" id="HG994373">
    <property type="protein sequence ID" value="CAF1726283.1"/>
    <property type="molecule type" value="Genomic_DNA"/>
</dbReference>
<evidence type="ECO:0000313" key="4">
    <source>
        <dbReference type="EMBL" id="CDY53795.1"/>
    </source>
</evidence>
<feature type="domain" description="GAG-pre-integrase" evidence="2">
    <location>
        <begin position="67"/>
        <end position="118"/>
    </location>
</feature>
<dbReference type="PaxDb" id="3708-A0A078IRV8"/>
<keyword evidence="5" id="KW-1185">Reference proteome</keyword>
<keyword evidence="1" id="KW-1133">Transmembrane helix</keyword>
<dbReference type="EMBL" id="LK033238">
    <property type="protein sequence ID" value="CDY53795.1"/>
    <property type="molecule type" value="Genomic_DNA"/>
</dbReference>
<organism evidence="4 5">
    <name type="scientific">Brassica napus</name>
    <name type="common">Rape</name>
    <dbReference type="NCBI Taxonomy" id="3708"/>
    <lineage>
        <taxon>Eukaryota</taxon>
        <taxon>Viridiplantae</taxon>
        <taxon>Streptophyta</taxon>
        <taxon>Embryophyta</taxon>
        <taxon>Tracheophyta</taxon>
        <taxon>Spermatophyta</taxon>
        <taxon>Magnoliopsida</taxon>
        <taxon>eudicotyledons</taxon>
        <taxon>Gunneridae</taxon>
        <taxon>Pentapetalae</taxon>
        <taxon>rosids</taxon>
        <taxon>malvids</taxon>
        <taxon>Brassicales</taxon>
        <taxon>Brassicaceae</taxon>
        <taxon>Brassiceae</taxon>
        <taxon>Brassica</taxon>
    </lineage>
</organism>
<keyword evidence="1" id="KW-0812">Transmembrane</keyword>
<dbReference type="Proteomes" id="UP001295469">
    <property type="component" value="Chromosome C09"/>
</dbReference>
<keyword evidence="1" id="KW-0472">Membrane</keyword>
<evidence type="ECO:0000313" key="3">
    <source>
        <dbReference type="EMBL" id="CAF1726283.1"/>
    </source>
</evidence>
<reference evidence="4 5" key="1">
    <citation type="journal article" date="2014" name="Science">
        <title>Plant genetics. Early allopolyploid evolution in the post-Neolithic Brassica napus oilseed genome.</title>
        <authorList>
            <person name="Chalhoub B."/>
            <person name="Denoeud F."/>
            <person name="Liu S."/>
            <person name="Parkin I.A."/>
            <person name="Tang H."/>
            <person name="Wang X."/>
            <person name="Chiquet J."/>
            <person name="Belcram H."/>
            <person name="Tong C."/>
            <person name="Samans B."/>
            <person name="Correa M."/>
            <person name="Da Silva C."/>
            <person name="Just J."/>
            <person name="Falentin C."/>
            <person name="Koh C.S."/>
            <person name="Le Clainche I."/>
            <person name="Bernard M."/>
            <person name="Bento P."/>
            <person name="Noel B."/>
            <person name="Labadie K."/>
            <person name="Alberti A."/>
            <person name="Charles M."/>
            <person name="Arnaud D."/>
            <person name="Guo H."/>
            <person name="Daviaud C."/>
            <person name="Alamery S."/>
            <person name="Jabbari K."/>
            <person name="Zhao M."/>
            <person name="Edger P.P."/>
            <person name="Chelaifa H."/>
            <person name="Tack D."/>
            <person name="Lassalle G."/>
            <person name="Mestiri I."/>
            <person name="Schnel N."/>
            <person name="Le Paslier M.C."/>
            <person name="Fan G."/>
            <person name="Renault V."/>
            <person name="Bayer P.E."/>
            <person name="Golicz A.A."/>
            <person name="Manoli S."/>
            <person name="Lee T.H."/>
            <person name="Thi V.H."/>
            <person name="Chalabi S."/>
            <person name="Hu Q."/>
            <person name="Fan C."/>
            <person name="Tollenaere R."/>
            <person name="Lu Y."/>
            <person name="Battail C."/>
            <person name="Shen J."/>
            <person name="Sidebottom C.H."/>
            <person name="Wang X."/>
            <person name="Canaguier A."/>
            <person name="Chauveau A."/>
            <person name="Berard A."/>
            <person name="Deniot G."/>
            <person name="Guan M."/>
            <person name="Liu Z."/>
            <person name="Sun F."/>
            <person name="Lim Y.P."/>
            <person name="Lyons E."/>
            <person name="Town C.D."/>
            <person name="Bancroft I."/>
            <person name="Wang X."/>
            <person name="Meng J."/>
            <person name="Ma J."/>
            <person name="Pires J.C."/>
            <person name="King G.J."/>
            <person name="Brunel D."/>
            <person name="Delourme R."/>
            <person name="Renard M."/>
            <person name="Aury J.M."/>
            <person name="Adams K.L."/>
            <person name="Batley J."/>
            <person name="Snowdon R.J."/>
            <person name="Tost J."/>
            <person name="Edwards D."/>
            <person name="Zhou Y."/>
            <person name="Hua W."/>
            <person name="Sharpe A.G."/>
            <person name="Paterson A.H."/>
            <person name="Guan C."/>
            <person name="Wincker P."/>
        </authorList>
    </citation>
    <scope>NUCLEOTIDE SEQUENCE [LARGE SCALE GENOMIC DNA]</scope>
    <source>
        <strain evidence="5">cv. Darmor-bzh</strain>
    </source>
</reference>
<evidence type="ECO:0000256" key="1">
    <source>
        <dbReference type="SAM" id="Phobius"/>
    </source>
</evidence>
<name>A0A078IRV8_BRANA</name>
<dbReference type="InterPro" id="IPR025724">
    <property type="entry name" value="GAG-pre-integrase_dom"/>
</dbReference>